<name>A0AAE9MYT3_9VIBR</name>
<dbReference type="NCBIfam" id="TIGR02532">
    <property type="entry name" value="IV_pilin_GFxxxE"/>
    <property type="match status" value="1"/>
</dbReference>
<keyword evidence="1" id="KW-0472">Membrane</keyword>
<dbReference type="PROSITE" id="PS00409">
    <property type="entry name" value="PROKAR_NTER_METHYL"/>
    <property type="match status" value="1"/>
</dbReference>
<dbReference type="InterPro" id="IPR012902">
    <property type="entry name" value="N_methyl_site"/>
</dbReference>
<dbReference type="Proteomes" id="UP001058687">
    <property type="component" value="Chromosome 1"/>
</dbReference>
<feature type="transmembrane region" description="Helical" evidence="1">
    <location>
        <begin position="7"/>
        <end position="27"/>
    </location>
</feature>
<evidence type="ECO:0000313" key="3">
    <source>
        <dbReference type="Proteomes" id="UP001058687"/>
    </source>
</evidence>
<reference evidence="2" key="1">
    <citation type="submission" date="2020-03" db="EMBL/GenBank/DDBJ databases">
        <title>Five strains of Vibrio campbellii isolated from Mariana Trench.</title>
        <authorList>
            <person name="Liang J."/>
            <person name="Zhang X.-H."/>
        </authorList>
    </citation>
    <scope>NUCLEOTIDE SEQUENCE</scope>
    <source>
        <strain evidence="2">LJC014</strain>
    </source>
</reference>
<keyword evidence="1" id="KW-0812">Transmembrane</keyword>
<sequence length="136" mass="15000">MISKQKGFSLIEVLISFLLLGIGALGLTKLQIYMERESDYAIQSIEALRLAENQLELFRTRGASEAMSTMTPASFAAIATGSSATGSYIVEWEVPAATISESLKTITITSSWKDRMGETQSIELKTMISRYSEFEN</sequence>
<dbReference type="EMBL" id="CP050467">
    <property type="protein sequence ID" value="UTZ26089.1"/>
    <property type="molecule type" value="Genomic_DNA"/>
</dbReference>
<dbReference type="RefSeq" id="WP_255938846.1">
    <property type="nucleotide sequence ID" value="NZ_CP050467.1"/>
</dbReference>
<dbReference type="AlphaFoldDB" id="A0AAE9MYT3"/>
<dbReference type="Pfam" id="PF07963">
    <property type="entry name" value="N_methyl"/>
    <property type="match status" value="1"/>
</dbReference>
<accession>A0AAE9MYT3</accession>
<evidence type="ECO:0000256" key="1">
    <source>
        <dbReference type="SAM" id="Phobius"/>
    </source>
</evidence>
<protein>
    <submittedName>
        <fullName evidence="2">Prepilin-type N-terminal cleavage/methylation domain-containing protein</fullName>
    </submittedName>
</protein>
<evidence type="ECO:0000313" key="2">
    <source>
        <dbReference type="EMBL" id="UTZ26089.1"/>
    </source>
</evidence>
<keyword evidence="1" id="KW-1133">Transmembrane helix</keyword>
<organism evidence="2 3">
    <name type="scientific">Vibrio campbellii</name>
    <dbReference type="NCBI Taxonomy" id="680"/>
    <lineage>
        <taxon>Bacteria</taxon>
        <taxon>Pseudomonadati</taxon>
        <taxon>Pseudomonadota</taxon>
        <taxon>Gammaproteobacteria</taxon>
        <taxon>Vibrionales</taxon>
        <taxon>Vibrionaceae</taxon>
        <taxon>Vibrio</taxon>
    </lineage>
</organism>
<proteinExistence type="predicted"/>
<gene>
    <name evidence="2" type="ORF">HB761_04580</name>
</gene>